<gene>
    <name evidence="2" type="ORF">CORC01_02247</name>
</gene>
<keyword evidence="3" id="KW-1185">Reference proteome</keyword>
<dbReference type="EMBL" id="MJBS01000012">
    <property type="protein sequence ID" value="OHF02552.1"/>
    <property type="molecule type" value="Genomic_DNA"/>
</dbReference>
<protein>
    <recommendedName>
        <fullName evidence="4">CorA-like Mg2+ transporter</fullName>
    </recommendedName>
</protein>
<dbReference type="AlphaFoldDB" id="A0A1G4BM65"/>
<feature type="transmembrane region" description="Helical" evidence="1">
    <location>
        <begin position="242"/>
        <end position="263"/>
    </location>
</feature>
<dbReference type="OrthoDB" id="1046782at2759"/>
<evidence type="ECO:0000256" key="1">
    <source>
        <dbReference type="SAM" id="Phobius"/>
    </source>
</evidence>
<accession>A0A1G4BM65</accession>
<dbReference type="RefSeq" id="XP_022479692.1">
    <property type="nucleotide sequence ID" value="XM_022613898.1"/>
</dbReference>
<dbReference type="Proteomes" id="UP000176998">
    <property type="component" value="Unassembled WGS sequence"/>
</dbReference>
<evidence type="ECO:0008006" key="4">
    <source>
        <dbReference type="Google" id="ProtNLM"/>
    </source>
</evidence>
<comment type="caution">
    <text evidence="2">The sequence shown here is derived from an EMBL/GenBank/DDBJ whole genome shotgun (WGS) entry which is preliminary data.</text>
</comment>
<name>A0A1G4BM65_9PEZI</name>
<keyword evidence="1" id="KW-0472">Membrane</keyword>
<evidence type="ECO:0000313" key="2">
    <source>
        <dbReference type="EMBL" id="OHF02552.1"/>
    </source>
</evidence>
<feature type="transmembrane region" description="Helical" evidence="1">
    <location>
        <begin position="290"/>
        <end position="311"/>
    </location>
</feature>
<dbReference type="GeneID" id="34555408"/>
<reference evidence="2 3" key="1">
    <citation type="submission" date="2016-09" db="EMBL/GenBank/DDBJ databases">
        <authorList>
            <person name="Capua I."/>
            <person name="De Benedictis P."/>
            <person name="Joannis T."/>
            <person name="Lombin L.H."/>
            <person name="Cattoli G."/>
        </authorList>
    </citation>
    <scope>NUCLEOTIDE SEQUENCE [LARGE SCALE GENOMIC DNA]</scope>
    <source>
        <strain evidence="2 3">IMI 309357</strain>
    </source>
</reference>
<keyword evidence="1" id="KW-0812">Transmembrane</keyword>
<organism evidence="2 3">
    <name type="scientific">Colletotrichum orchidophilum</name>
    <dbReference type="NCBI Taxonomy" id="1209926"/>
    <lineage>
        <taxon>Eukaryota</taxon>
        <taxon>Fungi</taxon>
        <taxon>Dikarya</taxon>
        <taxon>Ascomycota</taxon>
        <taxon>Pezizomycotina</taxon>
        <taxon>Sordariomycetes</taxon>
        <taxon>Hypocreomycetidae</taxon>
        <taxon>Glomerellales</taxon>
        <taxon>Glomerellaceae</taxon>
        <taxon>Colletotrichum</taxon>
    </lineage>
</organism>
<dbReference type="STRING" id="1209926.A0A1G4BM65"/>
<keyword evidence="1" id="KW-1133">Transmembrane helix</keyword>
<dbReference type="Gene3D" id="1.20.58.340">
    <property type="entry name" value="Magnesium transport protein CorA, transmembrane region"/>
    <property type="match status" value="1"/>
</dbReference>
<evidence type="ECO:0000313" key="3">
    <source>
        <dbReference type="Proteomes" id="UP000176998"/>
    </source>
</evidence>
<sequence length="342" mass="38691">MKQPQMFQLGNLGMAMSHHIETRTTLAFIHGWDIFVHESHVTGERVMPHKTAIYETLKLSGRLLGHPLLLPAIFLRVHLKKAEITRKQLSAATEEIEKTLGVTKTARLAMRTVQDVQVNSKMNRMITDEKTRIHTTALLSTTVTDVINMKGTLEWDMEYVKFLRNVNETIKPDHDDMEVSSEVDLELNGFIDLLEVDAQSISSYATMMQSRLDIQLNVAGNNLNMKIAKTAGLDSTAMKTMAVVTMVFLPPTFVATIFSMSMFNWQASSSSNTADGSGGGSEPTVVPQFWIYWAVSLPLTVAIVIGWRVWWHFQKSYYETKFLSTEKEDKDARSAKESRRRV</sequence>
<proteinExistence type="predicted"/>